<dbReference type="Pfam" id="PF18962">
    <property type="entry name" value="Por_Secre_tail"/>
    <property type="match status" value="1"/>
</dbReference>
<organism evidence="4 5">
    <name type="scientific">Paenimyroides marinum</name>
    <dbReference type="NCBI Taxonomy" id="1159016"/>
    <lineage>
        <taxon>Bacteria</taxon>
        <taxon>Pseudomonadati</taxon>
        <taxon>Bacteroidota</taxon>
        <taxon>Flavobacteriia</taxon>
        <taxon>Flavobacteriales</taxon>
        <taxon>Flavobacteriaceae</taxon>
        <taxon>Paenimyroides</taxon>
    </lineage>
</organism>
<feature type="domain" description="Secretion system C-terminal sorting" evidence="2">
    <location>
        <begin position="500"/>
        <end position="577"/>
    </location>
</feature>
<evidence type="ECO:0000259" key="2">
    <source>
        <dbReference type="Pfam" id="PF18962"/>
    </source>
</evidence>
<dbReference type="InterPro" id="IPR058515">
    <property type="entry name" value="DUF8202"/>
</dbReference>
<dbReference type="Proteomes" id="UP000199634">
    <property type="component" value="Unassembled WGS sequence"/>
</dbReference>
<dbReference type="EMBL" id="FNXE01000023">
    <property type="protein sequence ID" value="SEH84955.1"/>
    <property type="molecule type" value="Genomic_DNA"/>
</dbReference>
<evidence type="ECO:0000259" key="3">
    <source>
        <dbReference type="Pfam" id="PF26628"/>
    </source>
</evidence>
<keyword evidence="5" id="KW-1185">Reference proteome</keyword>
<protein>
    <submittedName>
        <fullName evidence="4">Por secretion system C-terminal sorting domain-containing protein</fullName>
    </submittedName>
</protein>
<reference evidence="4 5" key="1">
    <citation type="submission" date="2016-10" db="EMBL/GenBank/DDBJ databases">
        <authorList>
            <person name="de Groot N.N."/>
        </authorList>
    </citation>
    <scope>NUCLEOTIDE SEQUENCE [LARGE SCALE GENOMIC DNA]</scope>
    <source>
        <strain evidence="4 5">CGMCC 1.10825</strain>
    </source>
</reference>
<keyword evidence="1" id="KW-0732">Signal</keyword>
<dbReference type="STRING" id="1159016.SAMN02927937_01753"/>
<dbReference type="Pfam" id="PF26628">
    <property type="entry name" value="DUF8202"/>
    <property type="match status" value="1"/>
</dbReference>
<accession>A0A1H6LI15</accession>
<feature type="domain" description="DUF8202" evidence="3">
    <location>
        <begin position="162"/>
        <end position="304"/>
    </location>
</feature>
<sequence length="578" mass="64919">MKRIVHCLLSTTIFFCGLSGYSQESDPFKPTLWLSSPQKVNDTLPEFDRLNFHKDLGLTKGTLWGSSKKINKPQHLFLVYKSKKKENLVSFMGEKRAVFLEGKSLYLNDSVDLNGYNESYGELLDVRFSNIQEGRFWMNPQLKDSRVFELVLTDQGSAAATNEIRTYLSIKYGIDLIDHRQYTYGGKQLWDGGNKAYNHHVFGMASMRRFNLYPSKSMHSKDGDLILSLSKGQRQRMDEGSYVLAGSNGKSLTFDKKSKQSRKEWLVQTGEEQIAVDFSIPLSKLGTSEDSFNDYELLVGTNGRNAVKYTGVPKDTLLVFNDVLIKKSNSNIVRLKEHPSDIKFETENNCGQFRLKVKAPSTISNYSVKIYDDKKDEVLASLNVNETYTVNNSTSAYFDVNLAYNGKKIVKRFETTIAGLSNEKIEKFYTLENGEATISLKNTGNLSYHWFSNDKEIAQGNEVTLRAAGTYSVNISSDTGCSITQVFSVGADFNDEGWRIYPNPATASEDIHVLFNLTEKADVNIALYDNGGRLVKTTALGTVQNETVNLGKPGLSSGVYIIVAYINDLPQIKKIIIK</sequence>
<evidence type="ECO:0000313" key="5">
    <source>
        <dbReference type="Proteomes" id="UP000199634"/>
    </source>
</evidence>
<dbReference type="AlphaFoldDB" id="A0A1H6LI15"/>
<evidence type="ECO:0000313" key="4">
    <source>
        <dbReference type="EMBL" id="SEH84955.1"/>
    </source>
</evidence>
<evidence type="ECO:0000256" key="1">
    <source>
        <dbReference type="ARBA" id="ARBA00022729"/>
    </source>
</evidence>
<name>A0A1H6LI15_9FLAO</name>
<proteinExistence type="predicted"/>
<gene>
    <name evidence="4" type="ORF">SAMN02927937_01753</name>
</gene>
<dbReference type="OrthoDB" id="2582440at2"/>
<dbReference type="InterPro" id="IPR026444">
    <property type="entry name" value="Secre_tail"/>
</dbReference>
<dbReference type="NCBIfam" id="TIGR04183">
    <property type="entry name" value="Por_Secre_tail"/>
    <property type="match status" value="1"/>
</dbReference>